<dbReference type="EMBL" id="QVTD01000003">
    <property type="protein sequence ID" value="RFU64817.1"/>
    <property type="molecule type" value="Genomic_DNA"/>
</dbReference>
<dbReference type="Proteomes" id="UP000262939">
    <property type="component" value="Unassembled WGS sequence"/>
</dbReference>
<evidence type="ECO:0000256" key="1">
    <source>
        <dbReference type="ARBA" id="ARBA00009986"/>
    </source>
</evidence>
<dbReference type="InterPro" id="IPR015590">
    <property type="entry name" value="Aldehyde_DH_dom"/>
</dbReference>
<evidence type="ECO:0000256" key="2">
    <source>
        <dbReference type="ARBA" id="ARBA00023002"/>
    </source>
</evidence>
<protein>
    <submittedName>
        <fullName evidence="4">NAD-dependent succinate-semialdehyde dehydrogenase</fullName>
    </submittedName>
</protein>
<organism evidence="4 5">
    <name type="scientific">Peribacillus glennii</name>
    <dbReference type="NCBI Taxonomy" id="2303991"/>
    <lineage>
        <taxon>Bacteria</taxon>
        <taxon>Bacillati</taxon>
        <taxon>Bacillota</taxon>
        <taxon>Bacilli</taxon>
        <taxon>Bacillales</taxon>
        <taxon>Bacillaceae</taxon>
        <taxon>Peribacillus</taxon>
    </lineage>
</organism>
<dbReference type="InterPro" id="IPR050740">
    <property type="entry name" value="Aldehyde_DH_Superfamily"/>
</dbReference>
<accession>A0A372LF04</accession>
<feature type="domain" description="Aldehyde dehydrogenase" evidence="3">
    <location>
        <begin position="24"/>
        <end position="482"/>
    </location>
</feature>
<dbReference type="InterPro" id="IPR016163">
    <property type="entry name" value="Ald_DH_C"/>
</dbReference>
<comment type="caution">
    <text evidence="4">The sequence shown here is derived from an EMBL/GenBank/DDBJ whole genome shotgun (WGS) entry which is preliminary data.</text>
</comment>
<dbReference type="PANTHER" id="PTHR43353">
    <property type="entry name" value="SUCCINATE-SEMIALDEHYDE DEHYDROGENASE, MITOCHONDRIAL"/>
    <property type="match status" value="1"/>
</dbReference>
<dbReference type="Gene3D" id="3.40.309.10">
    <property type="entry name" value="Aldehyde Dehydrogenase, Chain A, domain 2"/>
    <property type="match status" value="1"/>
</dbReference>
<proteinExistence type="inferred from homology"/>
<dbReference type="OrthoDB" id="9762913at2"/>
<dbReference type="InterPro" id="IPR016162">
    <property type="entry name" value="Ald_DH_N"/>
</dbReference>
<reference evidence="4 5" key="1">
    <citation type="submission" date="2018-08" db="EMBL/GenBank/DDBJ databases">
        <title>Bacillus chawlae sp. nov., Bacillus glennii sp. nov., and Bacillus saganii sp. nov. Isolated from the Vehicle Assembly Building at Kennedy Space Center where the Viking Spacecraft were Assembled.</title>
        <authorList>
            <person name="Seuylemezian A."/>
            <person name="Vaishampayan P."/>
        </authorList>
    </citation>
    <scope>NUCLEOTIDE SEQUENCE [LARGE SCALE GENOMIC DNA]</scope>
    <source>
        <strain evidence="4 5">V44-8</strain>
    </source>
</reference>
<dbReference type="FunFam" id="3.40.309.10:FF:000004">
    <property type="entry name" value="Succinate-semialdehyde dehydrogenase I"/>
    <property type="match status" value="1"/>
</dbReference>
<name>A0A372LF04_9BACI</name>
<evidence type="ECO:0000259" key="3">
    <source>
        <dbReference type="Pfam" id="PF00171"/>
    </source>
</evidence>
<dbReference type="CDD" id="cd07103">
    <property type="entry name" value="ALDH_F5_SSADH_GabD"/>
    <property type="match status" value="1"/>
</dbReference>
<dbReference type="Gene3D" id="3.40.605.10">
    <property type="entry name" value="Aldehyde Dehydrogenase, Chain A, domain 1"/>
    <property type="match status" value="1"/>
</dbReference>
<dbReference type="InterPro" id="IPR010102">
    <property type="entry name" value="Succ_semiAld_DH"/>
</dbReference>
<dbReference type="GO" id="GO:0004777">
    <property type="term" value="F:succinate-semialdehyde dehydrogenase (NAD+) activity"/>
    <property type="evidence" value="ECO:0007669"/>
    <property type="project" value="TreeGrafter"/>
</dbReference>
<dbReference type="PANTHER" id="PTHR43353:SF5">
    <property type="entry name" value="SUCCINATE-SEMIALDEHYDE DEHYDROGENASE, MITOCHONDRIAL"/>
    <property type="match status" value="1"/>
</dbReference>
<dbReference type="InterPro" id="IPR016160">
    <property type="entry name" value="Ald_DH_CS_CYS"/>
</dbReference>
<dbReference type="SUPFAM" id="SSF53720">
    <property type="entry name" value="ALDH-like"/>
    <property type="match status" value="1"/>
</dbReference>
<gene>
    <name evidence="4" type="ORF">D0466_02515</name>
</gene>
<dbReference type="PROSITE" id="PS00070">
    <property type="entry name" value="ALDEHYDE_DEHYDR_CYS"/>
    <property type="match status" value="1"/>
</dbReference>
<evidence type="ECO:0000313" key="5">
    <source>
        <dbReference type="Proteomes" id="UP000262939"/>
    </source>
</evidence>
<evidence type="ECO:0000313" key="4">
    <source>
        <dbReference type="EMBL" id="RFU64817.1"/>
    </source>
</evidence>
<sequence>MAEKVREFTLLDLDDVRLFINGGWVTAASNSSFSLSNPSSGEIVANIPRAGQKEARDAISAANEAFPKWAKLTANDRAEYLMKLRDLMLENEDELAAIMSIEMGKAVTEAVGEVKYAASFLSWYAEEGRRIYGETIPASATNKRLFVVKQPVGVIAAITPWNFPLAMMTRKLGPALAAGCTGVVKPASQSPLSALAFAKLVEKAGIPNGVVNIVAGATREISDEIFENPIVKKISFTGSTEVGKMLVEKSAPQLKKLSLELGGHAPFIIFEDADLEKAADGALASKFRNAGQTCVCANRIYVHEKIKDEFAKIFVEKVKSLKVGNSLDHTVQIGPLVNEEGLKKVEEHVTDAREKGAVLLHGGKTHGNSGYFYEPTVLDNVTKEMKIMTEETFGPVAPLTTFSSDEEVIHEANDTVYGLAAYLYTSNIQRAVQVTEALNFGVIGLNDAIPGVPQAPFGGMNHSGYGREGGHQGIRDYLEEKYISLGL</sequence>
<dbReference type="Pfam" id="PF00171">
    <property type="entry name" value="Aldedh"/>
    <property type="match status" value="1"/>
</dbReference>
<keyword evidence="5" id="KW-1185">Reference proteome</keyword>
<dbReference type="GO" id="GO:0009450">
    <property type="term" value="P:gamma-aminobutyric acid catabolic process"/>
    <property type="evidence" value="ECO:0007669"/>
    <property type="project" value="InterPro"/>
</dbReference>
<dbReference type="InterPro" id="IPR016161">
    <property type="entry name" value="Ald_DH/histidinol_DH"/>
</dbReference>
<keyword evidence="2" id="KW-0560">Oxidoreductase</keyword>
<dbReference type="AlphaFoldDB" id="A0A372LF04"/>
<dbReference type="NCBIfam" id="TIGR01780">
    <property type="entry name" value="SSADH"/>
    <property type="match status" value="1"/>
</dbReference>
<dbReference type="FunFam" id="3.40.605.10:FF:000005">
    <property type="entry name" value="Succinate-semialdehyde dehydrogenase I"/>
    <property type="match status" value="1"/>
</dbReference>
<dbReference type="RefSeq" id="WP_117320993.1">
    <property type="nucleotide sequence ID" value="NZ_QVTD01000003.1"/>
</dbReference>
<comment type="similarity">
    <text evidence="1">Belongs to the aldehyde dehydrogenase family.</text>
</comment>